<dbReference type="InterPro" id="IPR035934">
    <property type="entry name" value="Phage_tail_protein-like_sf"/>
</dbReference>
<name>A0A1F6GNB7_9PROT</name>
<reference evidence="1 2" key="1">
    <citation type="journal article" date="2016" name="Nat. Commun.">
        <title>Thousands of microbial genomes shed light on interconnected biogeochemical processes in an aquifer system.</title>
        <authorList>
            <person name="Anantharaman K."/>
            <person name="Brown C.T."/>
            <person name="Hug L.A."/>
            <person name="Sharon I."/>
            <person name="Castelle C.J."/>
            <person name="Probst A.J."/>
            <person name="Thomas B.C."/>
            <person name="Singh A."/>
            <person name="Wilkins M.J."/>
            <person name="Karaoz U."/>
            <person name="Brodie E.L."/>
            <person name="Williams K.H."/>
            <person name="Hubbard S.S."/>
            <person name="Banfield J.F."/>
        </authorList>
    </citation>
    <scope>NUCLEOTIDE SEQUENCE [LARGE SCALE GENOMIC DNA]</scope>
</reference>
<organism evidence="1 2">
    <name type="scientific">Candidatus Lambdaproteobacteria bacterium RIFOXYD2_FULL_56_26</name>
    <dbReference type="NCBI Taxonomy" id="1817773"/>
    <lineage>
        <taxon>Bacteria</taxon>
        <taxon>Pseudomonadati</taxon>
        <taxon>Pseudomonadota</taxon>
        <taxon>Candidatus Lambdaproteobacteria</taxon>
    </lineage>
</organism>
<dbReference type="EMBL" id="MFNF01000056">
    <property type="protein sequence ID" value="OGG99641.1"/>
    <property type="molecule type" value="Genomic_DNA"/>
</dbReference>
<dbReference type="Pfam" id="PF09646">
    <property type="entry name" value="Gp37"/>
    <property type="match status" value="1"/>
</dbReference>
<dbReference type="AlphaFoldDB" id="A0A1F6GNB7"/>
<protein>
    <submittedName>
        <fullName evidence="1">Uncharacterized protein</fullName>
    </submittedName>
</protein>
<sequence>MIQAIENAIVSRLKTQLTGLEVRSFPDKPEGFLVKGHLGSVLVRYLGSSFLTGLELGPTSLGQIDGLPGARTFQFEVALVTRGLQDHQGAYPLMEAVLESLTGYCPAGASEFLPIRDGYLGRDEGLWFFSIWFSTTTA</sequence>
<evidence type="ECO:0000313" key="2">
    <source>
        <dbReference type="Proteomes" id="UP000177583"/>
    </source>
</evidence>
<comment type="caution">
    <text evidence="1">The sequence shown here is derived from an EMBL/GenBank/DDBJ whole genome shotgun (WGS) entry which is preliminary data.</text>
</comment>
<accession>A0A1F6GNB7</accession>
<gene>
    <name evidence="1" type="ORF">A2557_08980</name>
</gene>
<evidence type="ECO:0000313" key="1">
    <source>
        <dbReference type="EMBL" id="OGG99641.1"/>
    </source>
</evidence>
<proteinExistence type="predicted"/>
<dbReference type="SUPFAM" id="SSF143749">
    <property type="entry name" value="Phage tail protein-like"/>
    <property type="match status" value="1"/>
</dbReference>
<dbReference type="InterPro" id="IPR038042">
    <property type="entry name" value="Gp37-like"/>
</dbReference>
<dbReference type="InterPro" id="IPR018602">
    <property type="entry name" value="Gp37/STM4215"/>
</dbReference>
<dbReference type="Proteomes" id="UP000177583">
    <property type="component" value="Unassembled WGS sequence"/>
</dbReference>
<dbReference type="Gene3D" id="3.30.2000.10">
    <property type="entry name" value="Phage tail protein-like"/>
    <property type="match status" value="1"/>
</dbReference>